<dbReference type="EMBL" id="BQKI01000076">
    <property type="protein sequence ID" value="GJN23381.1"/>
    <property type="molecule type" value="Genomic_DNA"/>
</dbReference>
<accession>A0AAV5ELH4</accession>
<reference evidence="2" key="2">
    <citation type="submission" date="2021-12" db="EMBL/GenBank/DDBJ databases">
        <title>Resequencing data analysis of finger millet.</title>
        <authorList>
            <person name="Hatakeyama M."/>
            <person name="Aluri S."/>
            <person name="Balachadran M.T."/>
            <person name="Sivarajan S.R."/>
            <person name="Poveda L."/>
            <person name="Shimizu-Inatsugi R."/>
            <person name="Schlapbach R."/>
            <person name="Sreeman S.M."/>
            <person name="Shimizu K.K."/>
        </authorList>
    </citation>
    <scope>NUCLEOTIDE SEQUENCE</scope>
</reference>
<proteinExistence type="predicted"/>
<keyword evidence="3" id="KW-1185">Reference proteome</keyword>
<evidence type="ECO:0000313" key="2">
    <source>
        <dbReference type="EMBL" id="GJN23381.1"/>
    </source>
</evidence>
<dbReference type="Proteomes" id="UP001054889">
    <property type="component" value="Unassembled WGS sequence"/>
</dbReference>
<evidence type="ECO:0000313" key="3">
    <source>
        <dbReference type="Proteomes" id="UP001054889"/>
    </source>
</evidence>
<dbReference type="PANTHER" id="PTHR33165:SF98">
    <property type="entry name" value="F-BOX DOMAIN-CONTAINING PROTEIN"/>
    <property type="match status" value="1"/>
</dbReference>
<organism evidence="2 3">
    <name type="scientific">Eleusine coracana subsp. coracana</name>
    <dbReference type="NCBI Taxonomy" id="191504"/>
    <lineage>
        <taxon>Eukaryota</taxon>
        <taxon>Viridiplantae</taxon>
        <taxon>Streptophyta</taxon>
        <taxon>Embryophyta</taxon>
        <taxon>Tracheophyta</taxon>
        <taxon>Spermatophyta</taxon>
        <taxon>Magnoliopsida</taxon>
        <taxon>Liliopsida</taxon>
        <taxon>Poales</taxon>
        <taxon>Poaceae</taxon>
        <taxon>PACMAD clade</taxon>
        <taxon>Chloridoideae</taxon>
        <taxon>Cynodonteae</taxon>
        <taxon>Eleusininae</taxon>
        <taxon>Eleusine</taxon>
    </lineage>
</organism>
<dbReference type="PANTHER" id="PTHR33165">
    <property type="entry name" value="F-BOX DOMAIN CONTAINING PROTEIN-LIKE-RELATED"/>
    <property type="match status" value="1"/>
</dbReference>
<protein>
    <recommendedName>
        <fullName evidence="1">KIB1-4 beta-propeller domain-containing protein</fullName>
    </recommendedName>
</protein>
<comment type="caution">
    <text evidence="2">The sequence shown here is derived from an EMBL/GenBank/DDBJ whole genome shotgun (WGS) entry which is preliminary data.</text>
</comment>
<name>A0AAV5ELH4_ELECO</name>
<sequence length="125" mass="13916">MMLSEGDGLYPGHPKLHDSIHLVNLDMGAILRVRIPLLQDHCILDSLDGLLVLQRDHDTTVVLLHPFTGDILELPPLSTLLPLMDEDLCNFSSKNSYRSSDQSVLLVALWMEPSPSCSHFLTCIV</sequence>
<evidence type="ECO:0000259" key="1">
    <source>
        <dbReference type="Pfam" id="PF03478"/>
    </source>
</evidence>
<gene>
    <name evidence="2" type="primary">gb11025</name>
    <name evidence="2" type="ORF">PR202_gb11025</name>
</gene>
<feature type="domain" description="KIB1-4 beta-propeller" evidence="1">
    <location>
        <begin position="23"/>
        <end position="119"/>
    </location>
</feature>
<reference evidence="2" key="1">
    <citation type="journal article" date="2018" name="DNA Res.">
        <title>Multiple hybrid de novo genome assembly of finger millet, an orphan allotetraploid crop.</title>
        <authorList>
            <person name="Hatakeyama M."/>
            <person name="Aluri S."/>
            <person name="Balachadran M.T."/>
            <person name="Sivarajan S.R."/>
            <person name="Patrignani A."/>
            <person name="Gruter S."/>
            <person name="Poveda L."/>
            <person name="Shimizu-Inatsugi R."/>
            <person name="Baeten J."/>
            <person name="Francoijs K.J."/>
            <person name="Nataraja K.N."/>
            <person name="Reddy Y.A.N."/>
            <person name="Phadnis S."/>
            <person name="Ravikumar R.L."/>
            <person name="Schlapbach R."/>
            <person name="Sreeman S.M."/>
            <person name="Shimizu K.K."/>
        </authorList>
    </citation>
    <scope>NUCLEOTIDE SEQUENCE</scope>
</reference>
<dbReference type="Pfam" id="PF03478">
    <property type="entry name" value="Beta-prop_KIB1-4"/>
    <property type="match status" value="1"/>
</dbReference>
<dbReference type="AlphaFoldDB" id="A0AAV5ELH4"/>
<dbReference type="InterPro" id="IPR005174">
    <property type="entry name" value="KIB1-4_b-propeller"/>
</dbReference>